<name>A0ABX0VEB4_9HYPH</name>
<dbReference type="Gene3D" id="3.20.20.60">
    <property type="entry name" value="Phosphoenolpyruvate-binding domains"/>
    <property type="match status" value="1"/>
</dbReference>
<evidence type="ECO:0000256" key="3">
    <source>
        <dbReference type="ARBA" id="ARBA00023239"/>
    </source>
</evidence>
<keyword evidence="2" id="KW-0479">Metal-binding</keyword>
<gene>
    <name evidence="5" type="ORF">HB375_16405</name>
</gene>
<protein>
    <submittedName>
        <fullName evidence="5">Hydroxyacid aldolase</fullName>
    </submittedName>
</protein>
<dbReference type="InterPro" id="IPR050251">
    <property type="entry name" value="HpcH-HpaI_aldolase"/>
</dbReference>
<organism evidence="5 6">
    <name type="scientific">Microvirga terricola</name>
    <dbReference type="NCBI Taxonomy" id="2719797"/>
    <lineage>
        <taxon>Bacteria</taxon>
        <taxon>Pseudomonadati</taxon>
        <taxon>Pseudomonadota</taxon>
        <taxon>Alphaproteobacteria</taxon>
        <taxon>Hyphomicrobiales</taxon>
        <taxon>Methylobacteriaceae</taxon>
        <taxon>Microvirga</taxon>
    </lineage>
</organism>
<evidence type="ECO:0000256" key="1">
    <source>
        <dbReference type="ARBA" id="ARBA00005568"/>
    </source>
</evidence>
<dbReference type="InterPro" id="IPR005000">
    <property type="entry name" value="Aldolase/citrate-lyase_domain"/>
</dbReference>
<proteinExistence type="inferred from homology"/>
<dbReference type="Pfam" id="PF03328">
    <property type="entry name" value="HpcH_HpaI"/>
    <property type="match status" value="1"/>
</dbReference>
<dbReference type="RefSeq" id="WP_167674098.1">
    <property type="nucleotide sequence ID" value="NZ_JAATJS010000007.1"/>
</dbReference>
<comment type="similarity">
    <text evidence="1">Belongs to the HpcH/HpaI aldolase family.</text>
</comment>
<evidence type="ECO:0000256" key="2">
    <source>
        <dbReference type="ARBA" id="ARBA00022723"/>
    </source>
</evidence>
<dbReference type="EMBL" id="JAATJS010000007">
    <property type="protein sequence ID" value="NIX78179.1"/>
    <property type="molecule type" value="Genomic_DNA"/>
</dbReference>
<reference evidence="5 6" key="1">
    <citation type="submission" date="2020-03" db="EMBL/GenBank/DDBJ databases">
        <title>The genome sequence of Microvirga sp. c23x22.</title>
        <authorList>
            <person name="Zhang X."/>
        </authorList>
    </citation>
    <scope>NUCLEOTIDE SEQUENCE [LARGE SCALE GENOMIC DNA]</scope>
    <source>
        <strain evidence="6">c23x22</strain>
    </source>
</reference>
<dbReference type="InterPro" id="IPR040442">
    <property type="entry name" value="Pyrv_kinase-like_dom_sf"/>
</dbReference>
<sequence>MPTNPSFLDRLNGGPSAVAAWCGLPDPTIAALLARENFDAVIVDMQHGAVDFSNALRAVPLIAGAGKPAVVRVPVGEFATASRFLDAGASGVIAPMINTIDDARRFASFMKYPPIGERSWGPHGALSLTGMQAAEYFPVANGLSVALAMVETREALNIIDDILAVPGIDGIFIGPADLSIALSQGAKVNPLSAEVEEAIDYALSRVKAAGKVAGIYAPTGARAADMVAKGFHLVSVASDSAYLRHGAQMALAAARA</sequence>
<evidence type="ECO:0000259" key="4">
    <source>
        <dbReference type="Pfam" id="PF03328"/>
    </source>
</evidence>
<dbReference type="InterPro" id="IPR015813">
    <property type="entry name" value="Pyrv/PenolPyrv_kinase-like_dom"/>
</dbReference>
<dbReference type="PANTHER" id="PTHR30502:SF0">
    <property type="entry name" value="PHOSPHOENOLPYRUVATE CARBOXYLASE FAMILY PROTEIN"/>
    <property type="match status" value="1"/>
</dbReference>
<keyword evidence="6" id="KW-1185">Reference proteome</keyword>
<dbReference type="SUPFAM" id="SSF51621">
    <property type="entry name" value="Phosphoenolpyruvate/pyruvate domain"/>
    <property type="match status" value="1"/>
</dbReference>
<keyword evidence="3" id="KW-0456">Lyase</keyword>
<evidence type="ECO:0000313" key="5">
    <source>
        <dbReference type="EMBL" id="NIX78179.1"/>
    </source>
</evidence>
<dbReference type="PANTHER" id="PTHR30502">
    <property type="entry name" value="2-KETO-3-DEOXY-L-RHAMNONATE ALDOLASE"/>
    <property type="match status" value="1"/>
</dbReference>
<dbReference type="Proteomes" id="UP000707352">
    <property type="component" value="Unassembled WGS sequence"/>
</dbReference>
<comment type="caution">
    <text evidence="5">The sequence shown here is derived from an EMBL/GenBank/DDBJ whole genome shotgun (WGS) entry which is preliminary data.</text>
</comment>
<evidence type="ECO:0000313" key="6">
    <source>
        <dbReference type="Proteomes" id="UP000707352"/>
    </source>
</evidence>
<feature type="domain" description="HpcH/HpaI aldolase/citrate lyase" evidence="4">
    <location>
        <begin position="21"/>
        <end position="245"/>
    </location>
</feature>
<accession>A0ABX0VEB4</accession>